<evidence type="ECO:0000313" key="1">
    <source>
        <dbReference type="EMBL" id="SVB54735.1"/>
    </source>
</evidence>
<accession>A0A382EW77</accession>
<dbReference type="EMBL" id="UINC01046557">
    <property type="protein sequence ID" value="SVB54735.1"/>
    <property type="molecule type" value="Genomic_DNA"/>
</dbReference>
<sequence length="53" mass="5807">VIPSVSNLKSADFTETLDDIQKTDYQVSAGLEIINRLNALGIPLGDLKSGYRR</sequence>
<dbReference type="AlphaFoldDB" id="A0A382EW77"/>
<organism evidence="1">
    <name type="scientific">marine metagenome</name>
    <dbReference type="NCBI Taxonomy" id="408172"/>
    <lineage>
        <taxon>unclassified sequences</taxon>
        <taxon>metagenomes</taxon>
        <taxon>ecological metagenomes</taxon>
    </lineage>
</organism>
<reference evidence="1" key="1">
    <citation type="submission" date="2018-05" db="EMBL/GenBank/DDBJ databases">
        <authorList>
            <person name="Lanie J.A."/>
            <person name="Ng W.-L."/>
            <person name="Kazmierczak K.M."/>
            <person name="Andrzejewski T.M."/>
            <person name="Davidsen T.M."/>
            <person name="Wayne K.J."/>
            <person name="Tettelin H."/>
            <person name="Glass J.I."/>
            <person name="Rusch D."/>
            <person name="Podicherti R."/>
            <person name="Tsui H.-C.T."/>
            <person name="Winkler M.E."/>
        </authorList>
    </citation>
    <scope>NUCLEOTIDE SEQUENCE</scope>
</reference>
<feature type="non-terminal residue" evidence="1">
    <location>
        <position position="1"/>
    </location>
</feature>
<proteinExistence type="predicted"/>
<protein>
    <submittedName>
        <fullName evidence="1">Uncharacterized protein</fullName>
    </submittedName>
</protein>
<gene>
    <name evidence="1" type="ORF">METZ01_LOCUS207589</name>
</gene>
<name>A0A382EW77_9ZZZZ</name>